<dbReference type="GO" id="GO:0006508">
    <property type="term" value="P:proteolysis"/>
    <property type="evidence" value="ECO:0007669"/>
    <property type="project" value="UniProtKB-KW"/>
</dbReference>
<dbReference type="InterPro" id="IPR036397">
    <property type="entry name" value="RNaseH_sf"/>
</dbReference>
<name>A0A4C1WNI3_EUMVA</name>
<dbReference type="GO" id="GO:0003887">
    <property type="term" value="F:DNA-directed DNA polymerase activity"/>
    <property type="evidence" value="ECO:0007669"/>
    <property type="project" value="UniProtKB-KW"/>
</dbReference>
<keyword evidence="5" id="KW-0479">Metal-binding</keyword>
<comment type="caution">
    <text evidence="20">The sequence shown here is derived from an EMBL/GenBank/DDBJ whole genome shotgun (WGS) entry which is preliminary data.</text>
</comment>
<dbReference type="InterPro" id="IPR013103">
    <property type="entry name" value="RVT_2"/>
</dbReference>
<keyword evidence="7" id="KW-0255">Endonuclease</keyword>
<dbReference type="Pfam" id="PF07727">
    <property type="entry name" value="RVT_2"/>
    <property type="match status" value="1"/>
</dbReference>
<dbReference type="GO" id="GO:0003964">
    <property type="term" value="F:RNA-directed DNA polymerase activity"/>
    <property type="evidence" value="ECO:0007669"/>
    <property type="project" value="UniProtKB-KW"/>
</dbReference>
<evidence type="ECO:0000256" key="10">
    <source>
        <dbReference type="ARBA" id="ARBA00022842"/>
    </source>
</evidence>
<keyword evidence="6" id="KW-0547">Nucleotide-binding</keyword>
<keyword evidence="21" id="KW-1185">Reference proteome</keyword>
<evidence type="ECO:0000313" key="21">
    <source>
        <dbReference type="Proteomes" id="UP000299102"/>
    </source>
</evidence>
<dbReference type="GO" id="GO:0005524">
    <property type="term" value="F:ATP binding"/>
    <property type="evidence" value="ECO:0007669"/>
    <property type="project" value="UniProtKB-KW"/>
</dbReference>
<evidence type="ECO:0000256" key="4">
    <source>
        <dbReference type="ARBA" id="ARBA00022722"/>
    </source>
</evidence>
<keyword evidence="14" id="KW-0917">Virion maturation</keyword>
<dbReference type="Pfam" id="PF25597">
    <property type="entry name" value="SH3_retrovirus"/>
    <property type="match status" value="1"/>
</dbReference>
<dbReference type="GO" id="GO:0003676">
    <property type="term" value="F:nucleic acid binding"/>
    <property type="evidence" value="ECO:0007669"/>
    <property type="project" value="InterPro"/>
</dbReference>
<dbReference type="InterPro" id="IPR036875">
    <property type="entry name" value="Znf_CCHC_sf"/>
</dbReference>
<dbReference type="InterPro" id="IPR001584">
    <property type="entry name" value="Integrase_cat-core"/>
</dbReference>
<dbReference type="PANTHER" id="PTHR42648:SF11">
    <property type="entry name" value="TRANSPOSON TY4-P GAG-POL POLYPROTEIN"/>
    <property type="match status" value="1"/>
</dbReference>
<keyword evidence="11" id="KW-0229">DNA integration</keyword>
<keyword evidence="4" id="KW-0540">Nuclease</keyword>
<evidence type="ECO:0000256" key="11">
    <source>
        <dbReference type="ARBA" id="ARBA00022908"/>
    </source>
</evidence>
<reference evidence="20 21" key="1">
    <citation type="journal article" date="2019" name="Commun. Biol.">
        <title>The bagworm genome reveals a unique fibroin gene that provides high tensile strength.</title>
        <authorList>
            <person name="Kono N."/>
            <person name="Nakamura H."/>
            <person name="Ohtoshi R."/>
            <person name="Tomita M."/>
            <person name="Numata K."/>
            <person name="Arakawa K."/>
        </authorList>
    </citation>
    <scope>NUCLEOTIDE SEQUENCE [LARGE SCALE GENOMIC DNA]</scope>
</reference>
<dbReference type="OrthoDB" id="413361at2759"/>
<keyword evidence="13" id="KW-0239">DNA-directed DNA polymerase</keyword>
<evidence type="ECO:0000259" key="19">
    <source>
        <dbReference type="PROSITE" id="PS50994"/>
    </source>
</evidence>
<dbReference type="Pfam" id="PF00098">
    <property type="entry name" value="zf-CCHC"/>
    <property type="match status" value="1"/>
</dbReference>
<accession>A0A4C1WNI3</accession>
<dbReference type="InterPro" id="IPR001878">
    <property type="entry name" value="Znf_CCHC"/>
</dbReference>
<dbReference type="InterPro" id="IPR054722">
    <property type="entry name" value="PolX-like_BBD"/>
</dbReference>
<evidence type="ECO:0000256" key="1">
    <source>
        <dbReference type="ARBA" id="ARBA00002180"/>
    </source>
</evidence>
<evidence type="ECO:0000256" key="14">
    <source>
        <dbReference type="ARBA" id="ARBA00023113"/>
    </source>
</evidence>
<dbReference type="SMART" id="SM00343">
    <property type="entry name" value="ZnF_C2HC"/>
    <property type="match status" value="1"/>
</dbReference>
<dbReference type="InterPro" id="IPR012337">
    <property type="entry name" value="RNaseH-like_sf"/>
</dbReference>
<evidence type="ECO:0000256" key="12">
    <source>
        <dbReference type="ARBA" id="ARBA00022918"/>
    </source>
</evidence>
<sequence length="638" mass="73201">MSLDPTQQTLNNLTARLLDEESSLASVEEQETALLVVNKGWKNVPKQNGPRSCGSGTSQNKTTKHRFECYNCGKRGHFSKECRFPKQNKPRKHLKESSDMLAFNVEISSYNTEENAWIMDSGASAHMTFRKDFFVELLKCSEKSLTLGNKQSVEVSGIGKVLIKRYVNGQWETSELHGVLILHTDNGREYVNKVFKEYLDKEGIVHELTAPYTPEQNGRAEREIRTIVESARSMLYARDLPLDLWAEAVNCAVYILNRTSSSQTPGKTPYELWNGTKPELGHLKVFGSIGYVHVPDQLRTKLEKKSEKMLLIGYDNTNYRMYDMNKKTIKISRNVIFDEHQVPEVRKNITQICTIDDNEETTIQNNETEVRNMDETLIKTTVSESDDSLLSCNNDDPTYEPSQEIEDIMSHRNITLRPRNNRRFEANLVELSLPQTYDEALQSPQKYEWSQAIKEELSAHKENNTWNAVPRAGQRTLTTKWVSTIKKAENNEARYKARLCARGFTQIKDVDYQEIFSNNEPERGAEFEFVTYPDTRSQVAVASARRSGLLSDRVFSCRLCGFEIMDYAPYSPDLAHKDYFLSSKKDLVGTRCADGEALKAAVTERFDYESEMFPLNDLNKIIARSTNYIKTRRDCVEK</sequence>
<evidence type="ECO:0000256" key="13">
    <source>
        <dbReference type="ARBA" id="ARBA00022932"/>
    </source>
</evidence>
<dbReference type="SUPFAM" id="SSF53098">
    <property type="entry name" value="Ribonuclease H-like"/>
    <property type="match status" value="1"/>
</dbReference>
<evidence type="ECO:0000256" key="6">
    <source>
        <dbReference type="ARBA" id="ARBA00022741"/>
    </source>
</evidence>
<evidence type="ECO:0000256" key="16">
    <source>
        <dbReference type="ARBA" id="ARBA00023268"/>
    </source>
</evidence>
<comment type="function">
    <text evidence="1">The aspartyl protease (PR) mediates the proteolytic cleavages of the Gag and Gag-Pol polyproteins after assembly of the VLP.</text>
</comment>
<keyword evidence="17" id="KW-0863">Zinc-finger</keyword>
<dbReference type="Pfam" id="PF22936">
    <property type="entry name" value="Pol_BBD"/>
    <property type="match status" value="1"/>
</dbReference>
<keyword evidence="13" id="KW-0808">Transferase</keyword>
<keyword evidence="16" id="KW-0511">Multifunctional enzyme</keyword>
<protein>
    <submittedName>
        <fullName evidence="20">Retrovirus-related Pol polyprotein from transposon TNT 1-94</fullName>
    </submittedName>
</protein>
<dbReference type="PROSITE" id="PS50994">
    <property type="entry name" value="INTEGRASE"/>
    <property type="match status" value="1"/>
</dbReference>
<dbReference type="GO" id="GO:0006310">
    <property type="term" value="P:DNA recombination"/>
    <property type="evidence" value="ECO:0007669"/>
    <property type="project" value="UniProtKB-KW"/>
</dbReference>
<dbReference type="Gene3D" id="4.10.60.10">
    <property type="entry name" value="Zinc finger, CCHC-type"/>
    <property type="match status" value="1"/>
</dbReference>
<dbReference type="Gene3D" id="3.30.420.10">
    <property type="entry name" value="Ribonuclease H-like superfamily/Ribonuclease H"/>
    <property type="match status" value="1"/>
</dbReference>
<evidence type="ECO:0000256" key="7">
    <source>
        <dbReference type="ARBA" id="ARBA00022759"/>
    </source>
</evidence>
<dbReference type="EMBL" id="BGZK01000586">
    <property type="protein sequence ID" value="GBP51685.1"/>
    <property type="molecule type" value="Genomic_DNA"/>
</dbReference>
<keyword evidence="10" id="KW-0460">Magnesium</keyword>
<keyword evidence="12" id="KW-0695">RNA-directed DNA polymerase</keyword>
<dbReference type="GO" id="GO:0008233">
    <property type="term" value="F:peptidase activity"/>
    <property type="evidence" value="ECO:0007669"/>
    <property type="project" value="UniProtKB-KW"/>
</dbReference>
<dbReference type="GO" id="GO:0004519">
    <property type="term" value="F:endonuclease activity"/>
    <property type="evidence" value="ECO:0007669"/>
    <property type="project" value="UniProtKB-KW"/>
</dbReference>
<keyword evidence="9" id="KW-0067">ATP-binding</keyword>
<evidence type="ECO:0000256" key="8">
    <source>
        <dbReference type="ARBA" id="ARBA00022801"/>
    </source>
</evidence>
<evidence type="ECO:0000256" key="15">
    <source>
        <dbReference type="ARBA" id="ARBA00023172"/>
    </source>
</evidence>
<dbReference type="AlphaFoldDB" id="A0A4C1WNI3"/>
<evidence type="ECO:0000259" key="18">
    <source>
        <dbReference type="PROSITE" id="PS50158"/>
    </source>
</evidence>
<evidence type="ECO:0000256" key="5">
    <source>
        <dbReference type="ARBA" id="ARBA00022723"/>
    </source>
</evidence>
<feature type="domain" description="CCHC-type" evidence="18">
    <location>
        <begin position="69"/>
        <end position="83"/>
    </location>
</feature>
<organism evidence="20 21">
    <name type="scientific">Eumeta variegata</name>
    <name type="common">Bagworm moth</name>
    <name type="synonym">Eumeta japonica</name>
    <dbReference type="NCBI Taxonomy" id="151549"/>
    <lineage>
        <taxon>Eukaryota</taxon>
        <taxon>Metazoa</taxon>
        <taxon>Ecdysozoa</taxon>
        <taxon>Arthropoda</taxon>
        <taxon>Hexapoda</taxon>
        <taxon>Insecta</taxon>
        <taxon>Pterygota</taxon>
        <taxon>Neoptera</taxon>
        <taxon>Endopterygota</taxon>
        <taxon>Lepidoptera</taxon>
        <taxon>Glossata</taxon>
        <taxon>Ditrysia</taxon>
        <taxon>Tineoidea</taxon>
        <taxon>Psychidae</taxon>
        <taxon>Oiketicinae</taxon>
        <taxon>Eumeta</taxon>
    </lineage>
</organism>
<keyword evidence="3" id="KW-0645">Protease</keyword>
<dbReference type="GO" id="GO:0008270">
    <property type="term" value="F:zinc ion binding"/>
    <property type="evidence" value="ECO:0007669"/>
    <property type="project" value="UniProtKB-KW"/>
</dbReference>
<evidence type="ECO:0000256" key="17">
    <source>
        <dbReference type="PROSITE-ProRule" id="PRU00047"/>
    </source>
</evidence>
<dbReference type="Proteomes" id="UP000299102">
    <property type="component" value="Unassembled WGS sequence"/>
</dbReference>
<dbReference type="STRING" id="151549.A0A4C1WNI3"/>
<evidence type="ECO:0000256" key="9">
    <source>
        <dbReference type="ARBA" id="ARBA00022840"/>
    </source>
</evidence>
<keyword evidence="17" id="KW-0862">Zinc</keyword>
<keyword evidence="8" id="KW-0378">Hydrolase</keyword>
<dbReference type="PROSITE" id="PS50158">
    <property type="entry name" value="ZF_CCHC"/>
    <property type="match status" value="1"/>
</dbReference>
<keyword evidence="2" id="KW-1188">Viral release from host cell</keyword>
<dbReference type="InterPro" id="IPR039537">
    <property type="entry name" value="Retrotran_Ty1/copia-like"/>
</dbReference>
<dbReference type="InterPro" id="IPR057670">
    <property type="entry name" value="SH3_retrovirus"/>
</dbReference>
<evidence type="ECO:0000256" key="2">
    <source>
        <dbReference type="ARBA" id="ARBA00022612"/>
    </source>
</evidence>
<dbReference type="SUPFAM" id="SSF57756">
    <property type="entry name" value="Retrovirus zinc finger-like domains"/>
    <property type="match status" value="1"/>
</dbReference>
<feature type="domain" description="Integrase catalytic" evidence="19">
    <location>
        <begin position="108"/>
        <end position="277"/>
    </location>
</feature>
<dbReference type="PANTHER" id="PTHR42648">
    <property type="entry name" value="TRANSPOSASE, PUTATIVE-RELATED"/>
    <property type="match status" value="1"/>
</dbReference>
<dbReference type="GO" id="GO:0015074">
    <property type="term" value="P:DNA integration"/>
    <property type="evidence" value="ECO:0007669"/>
    <property type="project" value="UniProtKB-KW"/>
</dbReference>
<proteinExistence type="predicted"/>
<keyword evidence="15" id="KW-0233">DNA recombination</keyword>
<evidence type="ECO:0000313" key="20">
    <source>
        <dbReference type="EMBL" id="GBP51685.1"/>
    </source>
</evidence>
<gene>
    <name evidence="20" type="ORF">EVAR_48308_1</name>
</gene>
<keyword evidence="13" id="KW-0548">Nucleotidyltransferase</keyword>
<evidence type="ECO:0000256" key="3">
    <source>
        <dbReference type="ARBA" id="ARBA00022670"/>
    </source>
</evidence>